<reference evidence="3" key="2">
    <citation type="submission" date="2020-11" db="EMBL/GenBank/DDBJ databases">
        <authorList>
            <person name="McCartney M.A."/>
            <person name="Auch B."/>
            <person name="Kono T."/>
            <person name="Mallez S."/>
            <person name="Becker A."/>
            <person name="Gohl D.M."/>
            <person name="Silverstein K.A.T."/>
            <person name="Koren S."/>
            <person name="Bechman K.B."/>
            <person name="Herman A."/>
            <person name="Abrahante J.E."/>
            <person name="Garbe J."/>
        </authorList>
    </citation>
    <scope>NUCLEOTIDE SEQUENCE</scope>
    <source>
        <strain evidence="3">Duluth1</strain>
        <tissue evidence="3">Whole animal</tissue>
    </source>
</reference>
<feature type="signal peptide" evidence="1">
    <location>
        <begin position="1"/>
        <end position="15"/>
    </location>
</feature>
<dbReference type="PANTHER" id="PTHR11158">
    <property type="entry name" value="MSF1/PX19 RELATED"/>
    <property type="match status" value="1"/>
</dbReference>
<dbReference type="GO" id="GO:0005758">
    <property type="term" value="C:mitochondrial intermembrane space"/>
    <property type="evidence" value="ECO:0007669"/>
    <property type="project" value="InterPro"/>
</dbReference>
<accession>A0A9D4EFK4</accession>
<organism evidence="3 4">
    <name type="scientific">Dreissena polymorpha</name>
    <name type="common">Zebra mussel</name>
    <name type="synonym">Mytilus polymorpha</name>
    <dbReference type="NCBI Taxonomy" id="45954"/>
    <lineage>
        <taxon>Eukaryota</taxon>
        <taxon>Metazoa</taxon>
        <taxon>Spiralia</taxon>
        <taxon>Lophotrochozoa</taxon>
        <taxon>Mollusca</taxon>
        <taxon>Bivalvia</taxon>
        <taxon>Autobranchia</taxon>
        <taxon>Heteroconchia</taxon>
        <taxon>Euheterodonta</taxon>
        <taxon>Imparidentia</taxon>
        <taxon>Neoheterodontei</taxon>
        <taxon>Myida</taxon>
        <taxon>Dreissenoidea</taxon>
        <taxon>Dreissenidae</taxon>
        <taxon>Dreissena</taxon>
    </lineage>
</organism>
<dbReference type="Pfam" id="PF04707">
    <property type="entry name" value="PRELI"/>
    <property type="match status" value="1"/>
</dbReference>
<evidence type="ECO:0000259" key="2">
    <source>
        <dbReference type="PROSITE" id="PS50904"/>
    </source>
</evidence>
<feature type="domain" description="PRELI/MSF1" evidence="2">
    <location>
        <begin position="3"/>
        <end position="88"/>
    </location>
</feature>
<gene>
    <name evidence="3" type="ORF">DPMN_180203</name>
</gene>
<evidence type="ECO:0000313" key="4">
    <source>
        <dbReference type="Proteomes" id="UP000828390"/>
    </source>
</evidence>
<dbReference type="EMBL" id="JAIWYP010000009">
    <property type="protein sequence ID" value="KAH3778733.1"/>
    <property type="molecule type" value="Genomic_DNA"/>
</dbReference>
<dbReference type="Proteomes" id="UP000828390">
    <property type="component" value="Unassembled WGS sequence"/>
</dbReference>
<keyword evidence="4" id="KW-1185">Reference proteome</keyword>
<reference evidence="3" key="1">
    <citation type="journal article" date="2019" name="bioRxiv">
        <title>The Genome of the Zebra Mussel, Dreissena polymorpha: A Resource for Invasive Species Research.</title>
        <authorList>
            <person name="McCartney M.A."/>
            <person name="Auch B."/>
            <person name="Kono T."/>
            <person name="Mallez S."/>
            <person name="Zhang Y."/>
            <person name="Obille A."/>
            <person name="Becker A."/>
            <person name="Abrahante J.E."/>
            <person name="Garbe J."/>
            <person name="Badalamenti J.P."/>
            <person name="Herman A."/>
            <person name="Mangelson H."/>
            <person name="Liachko I."/>
            <person name="Sullivan S."/>
            <person name="Sone E.D."/>
            <person name="Koren S."/>
            <person name="Silverstein K.A.T."/>
            <person name="Beckman K.B."/>
            <person name="Gohl D.M."/>
        </authorList>
    </citation>
    <scope>NUCLEOTIDE SEQUENCE</scope>
    <source>
        <strain evidence="3">Duluth1</strain>
        <tissue evidence="3">Whole animal</tissue>
    </source>
</reference>
<sequence length="88" mass="9892">MLVTFICSLLTCCSAPWDLVVRAQFRKYPNEFNNAVEGVDVVERRVDKTGTLYSHRLLSTRWGLPGWATKVVSFGCVKIKVTVSKIGK</sequence>
<dbReference type="AlphaFoldDB" id="A0A9D4EFK4"/>
<comment type="caution">
    <text evidence="3">The sequence shown here is derived from an EMBL/GenBank/DDBJ whole genome shotgun (WGS) entry which is preliminary data.</text>
</comment>
<protein>
    <recommendedName>
        <fullName evidence="2">PRELI/MSF1 domain-containing protein</fullName>
    </recommendedName>
</protein>
<evidence type="ECO:0000256" key="1">
    <source>
        <dbReference type="SAM" id="SignalP"/>
    </source>
</evidence>
<proteinExistence type="predicted"/>
<dbReference type="PROSITE" id="PS50904">
    <property type="entry name" value="PRELI_MSF1"/>
    <property type="match status" value="1"/>
</dbReference>
<evidence type="ECO:0000313" key="3">
    <source>
        <dbReference type="EMBL" id="KAH3778733.1"/>
    </source>
</evidence>
<name>A0A9D4EFK4_DREPO</name>
<dbReference type="InterPro" id="IPR006797">
    <property type="entry name" value="PRELI/MSF1_dom"/>
</dbReference>
<dbReference type="InterPro" id="IPR037365">
    <property type="entry name" value="Slowmo/Ups"/>
</dbReference>
<keyword evidence="1" id="KW-0732">Signal</keyword>
<feature type="chain" id="PRO_5039654770" description="PRELI/MSF1 domain-containing protein" evidence="1">
    <location>
        <begin position="16"/>
        <end position="88"/>
    </location>
</feature>